<reference evidence="5 6" key="1">
    <citation type="journal article" date="2020" name="ISME J.">
        <title>Uncovering the hidden diversity of litter-decomposition mechanisms in mushroom-forming fungi.</title>
        <authorList>
            <person name="Floudas D."/>
            <person name="Bentzer J."/>
            <person name="Ahren D."/>
            <person name="Johansson T."/>
            <person name="Persson P."/>
            <person name="Tunlid A."/>
        </authorList>
    </citation>
    <scope>NUCLEOTIDE SEQUENCE [LARGE SCALE GENOMIC DNA]</scope>
    <source>
        <strain evidence="5 6">CBS 146.42</strain>
    </source>
</reference>
<feature type="domain" description="Beta-glucuronidase C-terminal" evidence="4">
    <location>
        <begin position="463"/>
        <end position="570"/>
    </location>
</feature>
<dbReference type="InterPro" id="IPR052974">
    <property type="entry name" value="GH79_Enzymes"/>
</dbReference>
<accession>A0A8H5FRV1</accession>
<dbReference type="PANTHER" id="PTHR36183">
    <property type="entry name" value="BETA-GLUCURONIDASE"/>
    <property type="match status" value="1"/>
</dbReference>
<feature type="transmembrane region" description="Helical" evidence="2">
    <location>
        <begin position="640"/>
        <end position="658"/>
    </location>
</feature>
<dbReference type="Pfam" id="PF16862">
    <property type="entry name" value="Glyco_hydro_79C"/>
    <property type="match status" value="1"/>
</dbReference>
<evidence type="ECO:0000259" key="4">
    <source>
        <dbReference type="Pfam" id="PF16862"/>
    </source>
</evidence>
<comment type="caution">
    <text evidence="5">The sequence shown here is derived from an EMBL/GenBank/DDBJ whole genome shotgun (WGS) entry which is preliminary data.</text>
</comment>
<sequence length="660" mass="71402">MRYLTAWNLGLSLVLWAFQASAEVTIYGQIPLAQTLSAAASTQTALAAYDDTVLTPPPVPSGLNQFPRVELQSQANAVQGLSIPHTTGSFFGFSIEMSVINQLLGKNSTFIQVPFLNLVANIQDRAGYLFVRLGGNTQEDAAMVFEPLDNYRNMEKENKFNQQATTLTPAILYTIDMFYAAANISQFVNVNWFLGIPFNTTDWRLDIAIHGQAILGDKLAGLQAGNEPDFYSENGRRTPPYQPQDYNNDLSNLIQTIEANPQIPVKNKLIGPSVASITWGPDDVWNTGFIDTFKDHLFALSAEHYPDNNCAAQFGGGTVRNPQDVFPNYLTHKSGQNLCNPYLHSTQLAQQASKPFIMFETNSASCGGFAGVSDSYGAALWAMDYGFQMAYSNFSNALLHFGGQNVFYNAFTPPPTNQSTFHQWTAGAIYYSILVLAEAFGQSNTSQIMDMTGIAQLSEFTPAYAIYENGQLSKAALFNYVDDVGGTTGKADLNVTIALPNGGTPQSVKVKYLEAQSVSSKFNITWAGQTLGNRFEVDGRLKGDLKVIDVPCDPANNACTIPVPSPGFALVFFDSNNQFLSLGQATESFSTSAYTKTQNTARIDPTDLAKSNGSTGKDRAKMGSTSKGSVSGTGRVRGEVLGAVVFGAIFAGILMVAGSR</sequence>
<dbReference type="InterPro" id="IPR017853">
    <property type="entry name" value="GH"/>
</dbReference>
<organism evidence="5 6">
    <name type="scientific">Leucocoprinus leucothites</name>
    <dbReference type="NCBI Taxonomy" id="201217"/>
    <lineage>
        <taxon>Eukaryota</taxon>
        <taxon>Fungi</taxon>
        <taxon>Dikarya</taxon>
        <taxon>Basidiomycota</taxon>
        <taxon>Agaricomycotina</taxon>
        <taxon>Agaricomycetes</taxon>
        <taxon>Agaricomycetidae</taxon>
        <taxon>Agaricales</taxon>
        <taxon>Agaricineae</taxon>
        <taxon>Agaricaceae</taxon>
        <taxon>Leucocoprinus</taxon>
    </lineage>
</organism>
<dbReference type="Gene3D" id="3.20.20.80">
    <property type="entry name" value="Glycosidases"/>
    <property type="match status" value="1"/>
</dbReference>
<feature type="chain" id="PRO_5034030947" description="Beta-glucuronidase C-terminal domain-containing protein" evidence="3">
    <location>
        <begin position="23"/>
        <end position="660"/>
    </location>
</feature>
<dbReference type="EMBL" id="JAACJO010000026">
    <property type="protein sequence ID" value="KAF5347305.1"/>
    <property type="molecule type" value="Genomic_DNA"/>
</dbReference>
<dbReference type="AlphaFoldDB" id="A0A8H5FRV1"/>
<evidence type="ECO:0000256" key="3">
    <source>
        <dbReference type="SAM" id="SignalP"/>
    </source>
</evidence>
<keyword evidence="2" id="KW-1133">Transmembrane helix</keyword>
<dbReference type="Gene3D" id="2.60.40.1180">
    <property type="entry name" value="Golgi alpha-mannosidase II"/>
    <property type="match status" value="1"/>
</dbReference>
<feature type="region of interest" description="Disordered" evidence="1">
    <location>
        <begin position="600"/>
        <end position="631"/>
    </location>
</feature>
<protein>
    <recommendedName>
        <fullName evidence="4">Beta-glucuronidase C-terminal domain-containing protein</fullName>
    </recommendedName>
</protein>
<dbReference type="OrthoDB" id="2796951at2759"/>
<dbReference type="InterPro" id="IPR031728">
    <property type="entry name" value="GlcAase_C"/>
</dbReference>
<proteinExistence type="predicted"/>
<gene>
    <name evidence="5" type="ORF">D9756_009946</name>
</gene>
<dbReference type="PANTHER" id="PTHR36183:SF2">
    <property type="entry name" value="BETA-GLUCURONIDASE C-TERMINAL DOMAIN-CONTAINING PROTEIN"/>
    <property type="match status" value="1"/>
</dbReference>
<feature type="signal peptide" evidence="3">
    <location>
        <begin position="1"/>
        <end position="22"/>
    </location>
</feature>
<keyword evidence="2" id="KW-0812">Transmembrane</keyword>
<evidence type="ECO:0000313" key="5">
    <source>
        <dbReference type="EMBL" id="KAF5347305.1"/>
    </source>
</evidence>
<keyword evidence="6" id="KW-1185">Reference proteome</keyword>
<dbReference type="InterPro" id="IPR013780">
    <property type="entry name" value="Glyco_hydro_b"/>
</dbReference>
<keyword evidence="2" id="KW-0472">Membrane</keyword>
<evidence type="ECO:0000313" key="6">
    <source>
        <dbReference type="Proteomes" id="UP000559027"/>
    </source>
</evidence>
<dbReference type="Proteomes" id="UP000559027">
    <property type="component" value="Unassembled WGS sequence"/>
</dbReference>
<name>A0A8H5FRV1_9AGAR</name>
<dbReference type="SUPFAM" id="SSF51445">
    <property type="entry name" value="(Trans)glycosidases"/>
    <property type="match status" value="1"/>
</dbReference>
<keyword evidence="3" id="KW-0732">Signal</keyword>
<evidence type="ECO:0000256" key="1">
    <source>
        <dbReference type="SAM" id="MobiDB-lite"/>
    </source>
</evidence>
<evidence type="ECO:0000256" key="2">
    <source>
        <dbReference type="SAM" id="Phobius"/>
    </source>
</evidence>